<dbReference type="AlphaFoldDB" id="A0A1Q4VEI0"/>
<dbReference type="Proteomes" id="UP000186455">
    <property type="component" value="Unassembled WGS sequence"/>
</dbReference>
<sequence>MWEFGRHEPTRQRWTLARHSISKPERSPTIDAEPIFFRIGLGDAVSTASWIEPSTAYCSSTAARRRGTERTLGPGHSVRRVFNDSALLSGNSWNPVRHGR</sequence>
<gene>
    <name evidence="1" type="ORF">AB852_06265</name>
</gene>
<accession>A0A1Q4VEI0</accession>
<comment type="caution">
    <text evidence="1">The sequence shown here is derived from an EMBL/GenBank/DDBJ whole genome shotgun (WGS) entry which is preliminary data.</text>
</comment>
<keyword evidence="2" id="KW-1185">Reference proteome</keyword>
<protein>
    <submittedName>
        <fullName evidence="1">Uncharacterized protein</fullName>
    </submittedName>
</protein>
<name>A0A1Q4VEI0_9ACTN</name>
<evidence type="ECO:0000313" key="1">
    <source>
        <dbReference type="EMBL" id="OKH96237.1"/>
    </source>
</evidence>
<dbReference type="EMBL" id="LFBV01000001">
    <property type="protein sequence ID" value="OKH96237.1"/>
    <property type="molecule type" value="Genomic_DNA"/>
</dbReference>
<organism evidence="1 2">
    <name type="scientific">Streptomyces uncialis</name>
    <dbReference type="NCBI Taxonomy" id="1048205"/>
    <lineage>
        <taxon>Bacteria</taxon>
        <taxon>Bacillati</taxon>
        <taxon>Actinomycetota</taxon>
        <taxon>Actinomycetes</taxon>
        <taxon>Kitasatosporales</taxon>
        <taxon>Streptomycetaceae</taxon>
        <taxon>Streptomyces</taxon>
    </lineage>
</organism>
<evidence type="ECO:0000313" key="2">
    <source>
        <dbReference type="Proteomes" id="UP000186455"/>
    </source>
</evidence>
<proteinExistence type="predicted"/>
<reference evidence="1 2" key="1">
    <citation type="submission" date="2015-06" db="EMBL/GenBank/DDBJ databases">
        <title>Cloning and characterization of the uncialamcin biosynthetic gene cluster.</title>
        <authorList>
            <person name="Yan X."/>
            <person name="Huang T."/>
            <person name="Ge H."/>
            <person name="Shen B."/>
        </authorList>
    </citation>
    <scope>NUCLEOTIDE SEQUENCE [LARGE SCALE GENOMIC DNA]</scope>
    <source>
        <strain evidence="1 2">DCA2648</strain>
    </source>
</reference>